<dbReference type="GO" id="GO:0031519">
    <property type="term" value="C:PcG protein complex"/>
    <property type="evidence" value="ECO:0007669"/>
    <property type="project" value="TreeGrafter"/>
</dbReference>
<keyword evidence="10" id="KW-0862">Zinc</keyword>
<comment type="subcellular location">
    <subcellularLocation>
        <location evidence="2">Nucleus</location>
    </subcellularLocation>
</comment>
<keyword evidence="5" id="KW-0678">Repressor</keyword>
<organism evidence="17 18">
    <name type="scientific">Sinocyclocheilus rhinocerous</name>
    <dbReference type="NCBI Taxonomy" id="307959"/>
    <lineage>
        <taxon>Eukaryota</taxon>
        <taxon>Metazoa</taxon>
        <taxon>Chordata</taxon>
        <taxon>Craniata</taxon>
        <taxon>Vertebrata</taxon>
        <taxon>Euteleostomi</taxon>
        <taxon>Actinopterygii</taxon>
        <taxon>Neopterygii</taxon>
        <taxon>Teleostei</taxon>
        <taxon>Ostariophysi</taxon>
        <taxon>Cypriniformes</taxon>
        <taxon>Cyprinidae</taxon>
        <taxon>Cyprininae</taxon>
        <taxon>Sinocyclocheilus</taxon>
    </lineage>
</organism>
<dbReference type="SUPFAM" id="SSF57850">
    <property type="entry name" value="RING/U-box"/>
    <property type="match status" value="1"/>
</dbReference>
<dbReference type="InterPro" id="IPR001841">
    <property type="entry name" value="Znf_RING"/>
</dbReference>
<evidence type="ECO:0000256" key="9">
    <source>
        <dbReference type="ARBA" id="ARBA00022786"/>
    </source>
</evidence>
<keyword evidence="7" id="KW-0479">Metal-binding</keyword>
<dbReference type="InterPro" id="IPR043540">
    <property type="entry name" value="RING1/RING2"/>
</dbReference>
<dbReference type="Pfam" id="PF13923">
    <property type="entry name" value="zf-C3HC4_2"/>
    <property type="match status" value="1"/>
</dbReference>
<dbReference type="Proteomes" id="UP000472270">
    <property type="component" value="Unassembled WGS sequence"/>
</dbReference>
<dbReference type="FunFam" id="3.30.40.10:FF:000100">
    <property type="entry name" value="E3 ubiquitin-protein ligase RING2"/>
    <property type="match status" value="1"/>
</dbReference>
<dbReference type="GO" id="GO:0000151">
    <property type="term" value="C:ubiquitin ligase complex"/>
    <property type="evidence" value="ECO:0007669"/>
    <property type="project" value="InterPro"/>
</dbReference>
<dbReference type="InterPro" id="IPR017907">
    <property type="entry name" value="Znf_RING_CS"/>
</dbReference>
<evidence type="ECO:0000313" key="18">
    <source>
        <dbReference type="Proteomes" id="UP000472270"/>
    </source>
</evidence>
<evidence type="ECO:0000256" key="2">
    <source>
        <dbReference type="ARBA" id="ARBA00004123"/>
    </source>
</evidence>
<proteinExistence type="predicted"/>
<evidence type="ECO:0000256" key="1">
    <source>
        <dbReference type="ARBA" id="ARBA00000900"/>
    </source>
</evidence>
<dbReference type="SMART" id="SM00184">
    <property type="entry name" value="RING"/>
    <property type="match status" value="1"/>
</dbReference>
<dbReference type="UniPathway" id="UPA00143"/>
<evidence type="ECO:0000313" key="17">
    <source>
        <dbReference type="Ensembl" id="ENSSRHP00000049884.1"/>
    </source>
</evidence>
<keyword evidence="11" id="KW-0805">Transcription regulation</keyword>
<comment type="catalytic activity">
    <reaction evidence="1">
        <text>S-ubiquitinyl-[E2 ubiquitin-conjugating enzyme]-L-cysteine + [acceptor protein]-L-lysine = [E2 ubiquitin-conjugating enzyme]-L-cysteine + N(6)-ubiquitinyl-[acceptor protein]-L-lysine.</text>
        <dbReference type="EC" id="2.3.2.27"/>
    </reaction>
</comment>
<dbReference type="Gene3D" id="3.10.20.90">
    <property type="entry name" value="Phosphatidylinositol 3-kinase Catalytic Subunit, Chain A, domain 1"/>
    <property type="match status" value="1"/>
</dbReference>
<feature type="domain" description="RING-type" evidence="16">
    <location>
        <begin position="38"/>
        <end position="78"/>
    </location>
</feature>
<sequence>HTQTLTITHSQVLLCSLKRVVITEIDVSPRSLHSELMCPICLDMLKNTMTTKECLHRFCSECIVTALRSGNKECPTCRKKLVSKRSLRADPNFDALISKMYPSRDEYEAHQDKVLEQLSLLHNKEALSSSIEQGLRMQARHRSLPRPRFCCENATLSGGEDEVSQDSGVPLHTSSAAEPGPSRARRASDDSVAEAPAPQRCEIELIFCPHPLLVTLRMGMSSGTFLPSAHRYVKTTAKATVDHLSKYLALRVALEEGSSGTPEGALRHVSEKQFTIYISTAAGQFTTLNGSLTLELVNQKFWKLCKPLELFYAPTDQNQTPQLRQMDDESPGQSALT</sequence>
<evidence type="ECO:0000256" key="8">
    <source>
        <dbReference type="ARBA" id="ARBA00022771"/>
    </source>
</evidence>
<feature type="region of interest" description="Disordered" evidence="15">
    <location>
        <begin position="157"/>
        <end position="193"/>
    </location>
</feature>
<dbReference type="PANTHER" id="PTHR46076:SF2">
    <property type="entry name" value="E3 UBIQUITIN-PROTEIN LIGASE RING1"/>
    <property type="match status" value="1"/>
</dbReference>
<dbReference type="GO" id="GO:0045892">
    <property type="term" value="P:negative regulation of DNA-templated transcription"/>
    <property type="evidence" value="ECO:0007669"/>
    <property type="project" value="TreeGrafter"/>
</dbReference>
<evidence type="ECO:0000256" key="13">
    <source>
        <dbReference type="ARBA" id="ARBA00023242"/>
    </source>
</evidence>
<dbReference type="GO" id="GO:0016567">
    <property type="term" value="P:protein ubiquitination"/>
    <property type="evidence" value="ECO:0007669"/>
    <property type="project" value="UniProtKB-UniPathway"/>
</dbReference>
<comment type="pathway">
    <text evidence="3">Protein modification; protein ubiquitination.</text>
</comment>
<evidence type="ECO:0000256" key="5">
    <source>
        <dbReference type="ARBA" id="ARBA00022491"/>
    </source>
</evidence>
<dbReference type="Gene3D" id="3.30.40.10">
    <property type="entry name" value="Zinc/RING finger domain, C3HC4 (zinc finger)"/>
    <property type="match status" value="1"/>
</dbReference>
<evidence type="ECO:0000256" key="7">
    <source>
        <dbReference type="ARBA" id="ARBA00022723"/>
    </source>
</evidence>
<dbReference type="GO" id="GO:0003682">
    <property type="term" value="F:chromatin binding"/>
    <property type="evidence" value="ECO:0007669"/>
    <property type="project" value="TreeGrafter"/>
</dbReference>
<keyword evidence="13" id="KW-0539">Nucleus</keyword>
<dbReference type="InterPro" id="IPR013083">
    <property type="entry name" value="Znf_RING/FYVE/PHD"/>
</dbReference>
<dbReference type="GO" id="GO:0007399">
    <property type="term" value="P:nervous system development"/>
    <property type="evidence" value="ECO:0007669"/>
    <property type="project" value="UniProtKB-ARBA"/>
</dbReference>
<dbReference type="PANTHER" id="PTHR46076">
    <property type="entry name" value="E3 UBIQUITIN-PROTEIN LIGASE RING1 / RING 2 FAMILY MEMBER"/>
    <property type="match status" value="1"/>
</dbReference>
<protein>
    <recommendedName>
        <fullName evidence="4">RING-type E3 ubiquitin transferase</fullName>
        <ecNumber evidence="4">2.3.2.27</ecNumber>
    </recommendedName>
</protein>
<reference evidence="17" key="2">
    <citation type="submission" date="2025-09" db="UniProtKB">
        <authorList>
            <consortium name="Ensembl"/>
        </authorList>
    </citation>
    <scope>IDENTIFICATION</scope>
</reference>
<evidence type="ECO:0000256" key="15">
    <source>
        <dbReference type="SAM" id="MobiDB-lite"/>
    </source>
</evidence>
<evidence type="ECO:0000256" key="14">
    <source>
        <dbReference type="PROSITE-ProRule" id="PRU00175"/>
    </source>
</evidence>
<keyword evidence="6" id="KW-0808">Transferase</keyword>
<dbReference type="EC" id="2.3.2.27" evidence="4"/>
<keyword evidence="12" id="KW-0804">Transcription</keyword>
<evidence type="ECO:0000256" key="12">
    <source>
        <dbReference type="ARBA" id="ARBA00023163"/>
    </source>
</evidence>
<evidence type="ECO:0000256" key="4">
    <source>
        <dbReference type="ARBA" id="ARBA00012483"/>
    </source>
</evidence>
<keyword evidence="9" id="KW-0833">Ubl conjugation pathway</keyword>
<reference evidence="17" key="1">
    <citation type="submission" date="2025-08" db="UniProtKB">
        <authorList>
            <consortium name="Ensembl"/>
        </authorList>
    </citation>
    <scope>IDENTIFICATION</scope>
</reference>
<dbReference type="GO" id="GO:0008270">
    <property type="term" value="F:zinc ion binding"/>
    <property type="evidence" value="ECO:0007669"/>
    <property type="project" value="UniProtKB-KW"/>
</dbReference>
<evidence type="ECO:0000256" key="11">
    <source>
        <dbReference type="ARBA" id="ARBA00023015"/>
    </source>
</evidence>
<gene>
    <name evidence="17" type="primary">LOC107724642</name>
</gene>
<dbReference type="Pfam" id="PF16207">
    <property type="entry name" value="RAWUL"/>
    <property type="match status" value="1"/>
</dbReference>
<dbReference type="AlphaFoldDB" id="A0A673JIA3"/>
<evidence type="ECO:0000256" key="6">
    <source>
        <dbReference type="ARBA" id="ARBA00022679"/>
    </source>
</evidence>
<accession>A0A673JIA3</accession>
<dbReference type="PROSITE" id="PS50089">
    <property type="entry name" value="ZF_RING_2"/>
    <property type="match status" value="1"/>
</dbReference>
<dbReference type="Ensembl" id="ENSSRHT00000051292.1">
    <property type="protein sequence ID" value="ENSSRHP00000049884.1"/>
    <property type="gene ID" value="ENSSRHG00000025124.1"/>
</dbReference>
<evidence type="ECO:0000259" key="16">
    <source>
        <dbReference type="PROSITE" id="PS50089"/>
    </source>
</evidence>
<keyword evidence="18" id="KW-1185">Reference proteome</keyword>
<dbReference type="GO" id="GO:0061630">
    <property type="term" value="F:ubiquitin protein ligase activity"/>
    <property type="evidence" value="ECO:0007669"/>
    <property type="project" value="UniProtKB-EC"/>
</dbReference>
<name>A0A673JIA3_9TELE</name>
<dbReference type="PROSITE" id="PS00518">
    <property type="entry name" value="ZF_RING_1"/>
    <property type="match status" value="1"/>
</dbReference>
<evidence type="ECO:0000256" key="10">
    <source>
        <dbReference type="ARBA" id="ARBA00022833"/>
    </source>
</evidence>
<keyword evidence="8 14" id="KW-0863">Zinc-finger</keyword>
<dbReference type="InterPro" id="IPR032443">
    <property type="entry name" value="RAWUL"/>
</dbReference>
<evidence type="ECO:0000256" key="3">
    <source>
        <dbReference type="ARBA" id="ARBA00004906"/>
    </source>
</evidence>